<dbReference type="Proteomes" id="UP000242715">
    <property type="component" value="Unassembled WGS sequence"/>
</dbReference>
<sequence length="73" mass="7845">MAAISTLAATTDSFSVLLLVDPFIILPRDDAASWACSCFSIMSLWHLEHMFMVAALPKNPQLLMHNIGPSGGA</sequence>
<name>A0A2Z6P7E8_TRISU</name>
<accession>A0A2Z6P7E8</accession>
<gene>
    <name evidence="1" type="ORF">TSUD_88480</name>
</gene>
<reference evidence="2" key="1">
    <citation type="journal article" date="2017" name="Front. Plant Sci.">
        <title>Climate Clever Clovers: New Paradigm to Reduce the Environmental Footprint of Ruminants by Breeding Low Methanogenic Forages Utilizing Haplotype Variation.</title>
        <authorList>
            <person name="Kaur P."/>
            <person name="Appels R."/>
            <person name="Bayer P.E."/>
            <person name="Keeble-Gagnere G."/>
            <person name="Wang J."/>
            <person name="Hirakawa H."/>
            <person name="Shirasawa K."/>
            <person name="Vercoe P."/>
            <person name="Stefanova K."/>
            <person name="Durmic Z."/>
            <person name="Nichols P."/>
            <person name="Revell C."/>
            <person name="Isobe S.N."/>
            <person name="Edwards D."/>
            <person name="Erskine W."/>
        </authorList>
    </citation>
    <scope>NUCLEOTIDE SEQUENCE [LARGE SCALE GENOMIC DNA]</scope>
    <source>
        <strain evidence="2">cv. Daliak</strain>
    </source>
</reference>
<dbReference type="OrthoDB" id="10584816at2759"/>
<organism evidence="1 2">
    <name type="scientific">Trifolium subterraneum</name>
    <name type="common">Subterranean clover</name>
    <dbReference type="NCBI Taxonomy" id="3900"/>
    <lineage>
        <taxon>Eukaryota</taxon>
        <taxon>Viridiplantae</taxon>
        <taxon>Streptophyta</taxon>
        <taxon>Embryophyta</taxon>
        <taxon>Tracheophyta</taxon>
        <taxon>Spermatophyta</taxon>
        <taxon>Magnoliopsida</taxon>
        <taxon>eudicotyledons</taxon>
        <taxon>Gunneridae</taxon>
        <taxon>Pentapetalae</taxon>
        <taxon>rosids</taxon>
        <taxon>fabids</taxon>
        <taxon>Fabales</taxon>
        <taxon>Fabaceae</taxon>
        <taxon>Papilionoideae</taxon>
        <taxon>50 kb inversion clade</taxon>
        <taxon>NPAAA clade</taxon>
        <taxon>Hologalegina</taxon>
        <taxon>IRL clade</taxon>
        <taxon>Trifolieae</taxon>
        <taxon>Trifolium</taxon>
    </lineage>
</organism>
<keyword evidence="2" id="KW-1185">Reference proteome</keyword>
<evidence type="ECO:0000313" key="2">
    <source>
        <dbReference type="Proteomes" id="UP000242715"/>
    </source>
</evidence>
<protein>
    <submittedName>
        <fullName evidence="1">Uncharacterized protein</fullName>
    </submittedName>
</protein>
<dbReference type="EMBL" id="DF975531">
    <property type="protein sequence ID" value="GAU51776.1"/>
    <property type="molecule type" value="Genomic_DNA"/>
</dbReference>
<evidence type="ECO:0000313" key="1">
    <source>
        <dbReference type="EMBL" id="GAU51776.1"/>
    </source>
</evidence>
<dbReference type="AlphaFoldDB" id="A0A2Z6P7E8"/>
<proteinExistence type="predicted"/>